<accession>A0A8X6N8X5</accession>
<evidence type="ECO:0000256" key="1">
    <source>
        <dbReference type="SAM" id="MobiDB-lite"/>
    </source>
</evidence>
<dbReference type="Proteomes" id="UP000887013">
    <property type="component" value="Unassembled WGS sequence"/>
</dbReference>
<dbReference type="EMBL" id="BMAW01006993">
    <property type="protein sequence ID" value="GFT01677.1"/>
    <property type="molecule type" value="Genomic_DNA"/>
</dbReference>
<protein>
    <submittedName>
        <fullName evidence="2">Uncharacterized protein</fullName>
    </submittedName>
</protein>
<evidence type="ECO:0000313" key="2">
    <source>
        <dbReference type="EMBL" id="GFT01677.1"/>
    </source>
</evidence>
<proteinExistence type="predicted"/>
<feature type="region of interest" description="Disordered" evidence="1">
    <location>
        <begin position="1"/>
        <end position="24"/>
    </location>
</feature>
<evidence type="ECO:0000313" key="3">
    <source>
        <dbReference type="Proteomes" id="UP000887013"/>
    </source>
</evidence>
<feature type="non-terminal residue" evidence="2">
    <location>
        <position position="1"/>
    </location>
</feature>
<name>A0A8X6N8X5_NEPPI</name>
<feature type="compositionally biased region" description="Basic and acidic residues" evidence="1">
    <location>
        <begin position="14"/>
        <end position="24"/>
    </location>
</feature>
<sequence length="87" mass="9802">PSQDSVVRRVPRPKRADHDRIDKSRLSLPTQMFNDRKNQVRDKGGRDPWELLVDCDRANCRGDGPDNPVLDGVVPLTPGDAVWLAMI</sequence>
<gene>
    <name evidence="2" type="ORF">NPIL_371571</name>
</gene>
<reference evidence="2" key="1">
    <citation type="submission" date="2020-08" db="EMBL/GenBank/DDBJ databases">
        <title>Multicomponent nature underlies the extraordinary mechanical properties of spider dragline silk.</title>
        <authorList>
            <person name="Kono N."/>
            <person name="Nakamura H."/>
            <person name="Mori M."/>
            <person name="Yoshida Y."/>
            <person name="Ohtoshi R."/>
            <person name="Malay A.D."/>
            <person name="Moran D.A.P."/>
            <person name="Tomita M."/>
            <person name="Numata K."/>
            <person name="Arakawa K."/>
        </authorList>
    </citation>
    <scope>NUCLEOTIDE SEQUENCE</scope>
</reference>
<comment type="caution">
    <text evidence="2">The sequence shown here is derived from an EMBL/GenBank/DDBJ whole genome shotgun (WGS) entry which is preliminary data.</text>
</comment>
<dbReference type="AlphaFoldDB" id="A0A8X6N8X5"/>
<keyword evidence="3" id="KW-1185">Reference proteome</keyword>
<organism evidence="2 3">
    <name type="scientific">Nephila pilipes</name>
    <name type="common">Giant wood spider</name>
    <name type="synonym">Nephila maculata</name>
    <dbReference type="NCBI Taxonomy" id="299642"/>
    <lineage>
        <taxon>Eukaryota</taxon>
        <taxon>Metazoa</taxon>
        <taxon>Ecdysozoa</taxon>
        <taxon>Arthropoda</taxon>
        <taxon>Chelicerata</taxon>
        <taxon>Arachnida</taxon>
        <taxon>Araneae</taxon>
        <taxon>Araneomorphae</taxon>
        <taxon>Entelegynae</taxon>
        <taxon>Araneoidea</taxon>
        <taxon>Nephilidae</taxon>
        <taxon>Nephila</taxon>
    </lineage>
</organism>